<proteinExistence type="predicted"/>
<evidence type="ECO:0000313" key="2">
    <source>
        <dbReference type="EMBL" id="KAL2724839.1"/>
    </source>
</evidence>
<organism evidence="2 3">
    <name type="scientific">Vespula maculifrons</name>
    <name type="common">Eastern yellow jacket</name>
    <name type="synonym">Wasp</name>
    <dbReference type="NCBI Taxonomy" id="7453"/>
    <lineage>
        <taxon>Eukaryota</taxon>
        <taxon>Metazoa</taxon>
        <taxon>Ecdysozoa</taxon>
        <taxon>Arthropoda</taxon>
        <taxon>Hexapoda</taxon>
        <taxon>Insecta</taxon>
        <taxon>Pterygota</taxon>
        <taxon>Neoptera</taxon>
        <taxon>Endopterygota</taxon>
        <taxon>Hymenoptera</taxon>
        <taxon>Apocrita</taxon>
        <taxon>Aculeata</taxon>
        <taxon>Vespoidea</taxon>
        <taxon>Vespidae</taxon>
        <taxon>Vespinae</taxon>
        <taxon>Vespula</taxon>
    </lineage>
</organism>
<sequence>MVKNERADKLYREAIVSGVELGQEKNIKSFQKFLDDPSMLAIWLLTLNLQGNGSVASAEPLSCGFSIILDKDDGSRHRRSARNKDVDSNSKTKLASYPRPTGRRRGTTAAFKRKTIDRLNPGLPKPVLQVRPMDDVVVDERLYLLGIPKICFVQLIESN</sequence>
<dbReference type="Proteomes" id="UP001607303">
    <property type="component" value="Unassembled WGS sequence"/>
</dbReference>
<dbReference type="AlphaFoldDB" id="A0ABD2AW47"/>
<evidence type="ECO:0000256" key="1">
    <source>
        <dbReference type="SAM" id="MobiDB-lite"/>
    </source>
</evidence>
<protein>
    <submittedName>
        <fullName evidence="2">Uncharacterized protein</fullName>
    </submittedName>
</protein>
<keyword evidence="3" id="KW-1185">Reference proteome</keyword>
<reference evidence="2 3" key="1">
    <citation type="journal article" date="2024" name="Ann. Entomol. Soc. Am.">
        <title>Genomic analyses of the southern and eastern yellowjacket wasps (Hymenoptera: Vespidae) reveal evolutionary signatures of social life.</title>
        <authorList>
            <person name="Catto M.A."/>
            <person name="Caine P.B."/>
            <person name="Orr S.E."/>
            <person name="Hunt B.G."/>
            <person name="Goodisman M.A.D."/>
        </authorList>
    </citation>
    <scope>NUCLEOTIDE SEQUENCE [LARGE SCALE GENOMIC DNA]</scope>
    <source>
        <strain evidence="2">232</strain>
        <tissue evidence="2">Head and thorax</tissue>
    </source>
</reference>
<comment type="caution">
    <text evidence="2">The sequence shown here is derived from an EMBL/GenBank/DDBJ whole genome shotgun (WGS) entry which is preliminary data.</text>
</comment>
<name>A0ABD2AW47_VESMC</name>
<gene>
    <name evidence="2" type="ORF">V1477_018700</name>
</gene>
<accession>A0ABD2AW47</accession>
<evidence type="ECO:0000313" key="3">
    <source>
        <dbReference type="Proteomes" id="UP001607303"/>
    </source>
</evidence>
<dbReference type="EMBL" id="JAYRBN010000112">
    <property type="protein sequence ID" value="KAL2724839.1"/>
    <property type="molecule type" value="Genomic_DNA"/>
</dbReference>
<feature type="region of interest" description="Disordered" evidence="1">
    <location>
        <begin position="74"/>
        <end position="106"/>
    </location>
</feature>